<gene>
    <name evidence="4" type="ORF">C5613_40975</name>
</gene>
<keyword evidence="1" id="KW-0805">Transcription regulation</keyword>
<dbReference type="InterPro" id="IPR008920">
    <property type="entry name" value="TF_FadR/GntR_C"/>
</dbReference>
<sequence length="89" mass="10527">MPRIEKMFFRLSLQLRMFVSLLGLEYAYSVDEIVADNTAIFHALEAQDRDEVTRLWRRKIDNAVTYMVEQLGHLDVNASRRTPESSHWK</sequence>
<protein>
    <submittedName>
        <fullName evidence="4">Uncharacterized protein</fullName>
    </submittedName>
</protein>
<dbReference type="RefSeq" id="WP_105423487.1">
    <property type="nucleotide sequence ID" value="NZ_PUIO01000089.1"/>
</dbReference>
<evidence type="ECO:0000256" key="1">
    <source>
        <dbReference type="ARBA" id="ARBA00023015"/>
    </source>
</evidence>
<evidence type="ECO:0000256" key="3">
    <source>
        <dbReference type="ARBA" id="ARBA00023163"/>
    </source>
</evidence>
<dbReference type="GO" id="GO:0003677">
    <property type="term" value="F:DNA binding"/>
    <property type="evidence" value="ECO:0007669"/>
    <property type="project" value="UniProtKB-KW"/>
</dbReference>
<accession>A0A2S8IHZ7</accession>
<evidence type="ECO:0000313" key="4">
    <source>
        <dbReference type="EMBL" id="PQP14396.1"/>
    </source>
</evidence>
<keyword evidence="2" id="KW-0238">DNA-binding</keyword>
<dbReference type="EMBL" id="PUIO01000089">
    <property type="protein sequence ID" value="PQP14396.1"/>
    <property type="molecule type" value="Genomic_DNA"/>
</dbReference>
<proteinExistence type="predicted"/>
<dbReference type="Proteomes" id="UP000239290">
    <property type="component" value="Unassembled WGS sequence"/>
</dbReference>
<evidence type="ECO:0000313" key="5">
    <source>
        <dbReference type="Proteomes" id="UP000239290"/>
    </source>
</evidence>
<evidence type="ECO:0000256" key="2">
    <source>
        <dbReference type="ARBA" id="ARBA00023125"/>
    </source>
</evidence>
<reference evidence="5" key="1">
    <citation type="submission" date="2018-02" db="EMBL/GenBank/DDBJ databases">
        <title>Draft genome sequencing of Rhodococcus opacus KU647198.</title>
        <authorList>
            <person name="Zheng B.-X."/>
        </authorList>
    </citation>
    <scope>NUCLEOTIDE SEQUENCE [LARGE SCALE GENOMIC DNA]</scope>
    <source>
        <strain evidence="5">04-OD7</strain>
    </source>
</reference>
<dbReference type="Gene3D" id="1.20.120.530">
    <property type="entry name" value="GntR ligand-binding domain-like"/>
    <property type="match status" value="1"/>
</dbReference>
<organism evidence="4 5">
    <name type="scientific">Rhodococcus opacus</name>
    <name type="common">Nocardia opaca</name>
    <dbReference type="NCBI Taxonomy" id="37919"/>
    <lineage>
        <taxon>Bacteria</taxon>
        <taxon>Bacillati</taxon>
        <taxon>Actinomycetota</taxon>
        <taxon>Actinomycetes</taxon>
        <taxon>Mycobacteriales</taxon>
        <taxon>Nocardiaceae</taxon>
        <taxon>Rhodococcus</taxon>
    </lineage>
</organism>
<dbReference type="SUPFAM" id="SSF48008">
    <property type="entry name" value="GntR ligand-binding domain-like"/>
    <property type="match status" value="1"/>
</dbReference>
<dbReference type="AlphaFoldDB" id="A0A2S8IHZ7"/>
<keyword evidence="3" id="KW-0804">Transcription</keyword>
<name>A0A2S8IHZ7_RHOOP</name>
<comment type="caution">
    <text evidence="4">The sequence shown here is derived from an EMBL/GenBank/DDBJ whole genome shotgun (WGS) entry which is preliminary data.</text>
</comment>